<dbReference type="VEuPathDB" id="PlasmoDB:PRELSG_1419600"/>
<name>A0A1J1HAL3_PLARL</name>
<dbReference type="AlphaFoldDB" id="A0A1J1HAL3"/>
<feature type="region of interest" description="Disordered" evidence="1">
    <location>
        <begin position="158"/>
        <end position="188"/>
    </location>
</feature>
<evidence type="ECO:0000313" key="4">
    <source>
        <dbReference type="Proteomes" id="UP000220158"/>
    </source>
</evidence>
<keyword evidence="2" id="KW-0812">Transmembrane</keyword>
<keyword evidence="4" id="KW-1185">Reference proteome</keyword>
<gene>
    <name evidence="3" type="ORF">PRELSG_1419600</name>
</gene>
<accession>A0A1J1HAL3</accession>
<dbReference type="EMBL" id="LN835309">
    <property type="protein sequence ID" value="CRH02468.1"/>
    <property type="molecule type" value="Genomic_DNA"/>
</dbReference>
<dbReference type="GeneID" id="39738628"/>
<feature type="compositionally biased region" description="Basic and acidic residues" evidence="1">
    <location>
        <begin position="762"/>
        <end position="803"/>
    </location>
</feature>
<sequence length="1040" mass="125743">MIIPKVEIAFLIYNFECNKLRIYEKSEIIKELNRKINKYGNFSLQSSYKYVNNFSYTTKIFHYFFKLTEYYLFKYFNSIIVDSIFFFKCINDIKNNSFYDIQKEEMKNQFNINQNKDVEKNENINDYENKKISDNYYFDCKTLHLFIENLKRIHNKNNKKNVSKNNNNININKKNTTKKANTEKENKNVTEINPSEKLKFRKKFLYELCEINNFYNKKNIMVIITKIFRKIINRNKIRQFICENDKIKKKNYLKFFLNLSLGIFIYVYMYKYIKENYKNIEYFIFLNNLKNIRQVYFNNVPYLEKNQIVSFIKYIKFINIQMFQYIYISFFVSIYKYVNLIYNLTILSFFSYFKYLYEKNKEESLKKKDEPSEIKYSLKGIEIIKDEICKRKNDTNNEHKNYEHHDKSFRENIEIKENESFRYVRKENTKIETYKDANKITNYCTNKYSIGENKKREQGIYHILNENYNFKLNNLSKDTPLKQDYIYSVENKREYINELIYDCYIYVFIFFKYIRDVRKKMKSKIIKIQKHIKNMLSVFVKIYNFNKVKGEDRKNSLNRNLEKKDDYYGILENNDSINSYLDNALYFLYFNYIELSKSYKSCIKINYKIIKLVHMFHLLLKHFYKYFPVLNIKKENCTIYNYYNKSFIYNEKKRKKDNKKNLNERKENREGEDNFDVFKNVIAYQLEFFYFNEKKNHEEEIIHDLVESNEVESFDHIFNANVDTFFSFDDVKQFKVEGIGEMEREGKEGIKGGGKGEGIKGGGKEEEIEGRGKEGGEKREEKRGGEEERGEEKDRESGKGYGEESIERVLSNKMLYNSKKLFLYCLNNNLDNFLINVNKGNFSFGDNIVECQDRNDIKKKNKNYVSYIGKIKTINIEKEKNILQSQNKNKNLSLCDSAILNVLKNNMNVYNITIEIIENFCNRKLSFIENYIDDLNMYNKNVLEIYNDSIFGIHYKFEKEAPFESDELIKNRKLLEVKIFLDYEKIYTKKTVETQTQISLFKKDKSIQISKDKEVCTTSEQIIQTKEISNPIFYLKDIYD</sequence>
<feature type="compositionally biased region" description="Low complexity" evidence="1">
    <location>
        <begin position="163"/>
        <end position="174"/>
    </location>
</feature>
<dbReference type="RefSeq" id="XP_028534988.1">
    <property type="nucleotide sequence ID" value="XM_028679257.1"/>
</dbReference>
<evidence type="ECO:0000256" key="2">
    <source>
        <dbReference type="SAM" id="Phobius"/>
    </source>
</evidence>
<reference evidence="3 4" key="1">
    <citation type="submission" date="2015-04" db="EMBL/GenBank/DDBJ databases">
        <authorList>
            <consortium name="Pathogen Informatics"/>
        </authorList>
    </citation>
    <scope>NUCLEOTIDE SEQUENCE [LARGE SCALE GENOMIC DNA]</scope>
    <source>
        <strain evidence="3 4">SGS1</strain>
    </source>
</reference>
<proteinExistence type="predicted"/>
<dbReference type="Proteomes" id="UP000220158">
    <property type="component" value="Chromosome 14"/>
</dbReference>
<feature type="transmembrane region" description="Helical" evidence="2">
    <location>
        <begin position="252"/>
        <end position="270"/>
    </location>
</feature>
<dbReference type="OMA" id="YKHVNNF"/>
<feature type="compositionally biased region" description="Gly residues" evidence="1">
    <location>
        <begin position="751"/>
        <end position="761"/>
    </location>
</feature>
<feature type="region of interest" description="Disordered" evidence="1">
    <location>
        <begin position="745"/>
        <end position="803"/>
    </location>
</feature>
<keyword evidence="2" id="KW-0472">Membrane</keyword>
<evidence type="ECO:0000256" key="1">
    <source>
        <dbReference type="SAM" id="MobiDB-lite"/>
    </source>
</evidence>
<keyword evidence="2" id="KW-1133">Transmembrane helix</keyword>
<dbReference type="KEGG" id="prel:PRELSG_1419600"/>
<evidence type="ECO:0000313" key="3">
    <source>
        <dbReference type="EMBL" id="CRH02468.1"/>
    </source>
</evidence>
<protein>
    <submittedName>
        <fullName evidence="3">Uncharacterized protein</fullName>
    </submittedName>
</protein>
<dbReference type="OrthoDB" id="380399at2759"/>
<organism evidence="3 4">
    <name type="scientific">Plasmodium relictum</name>
    <dbReference type="NCBI Taxonomy" id="85471"/>
    <lineage>
        <taxon>Eukaryota</taxon>
        <taxon>Sar</taxon>
        <taxon>Alveolata</taxon>
        <taxon>Apicomplexa</taxon>
        <taxon>Aconoidasida</taxon>
        <taxon>Haemosporida</taxon>
        <taxon>Plasmodiidae</taxon>
        <taxon>Plasmodium</taxon>
        <taxon>Plasmodium (Haemamoeba)</taxon>
    </lineage>
</organism>